<keyword evidence="3" id="KW-1185">Reference proteome</keyword>
<evidence type="ECO:0000256" key="1">
    <source>
        <dbReference type="SAM" id="MobiDB-lite"/>
    </source>
</evidence>
<name>A0ABS6U119_STRHA</name>
<feature type="compositionally biased region" description="Pro residues" evidence="1">
    <location>
        <begin position="338"/>
        <end position="347"/>
    </location>
</feature>
<protein>
    <submittedName>
        <fullName evidence="2">Uncharacterized protein</fullName>
    </submittedName>
</protein>
<dbReference type="EMBL" id="JAHUVW010000004">
    <property type="protein sequence ID" value="MBV7674242.1"/>
    <property type="molecule type" value="Genomic_DNA"/>
</dbReference>
<sequence length="433" mass="47013">MKAPPPARDRDRAAGFILRGLESGRWKKFLLGDGPGPWDKPLGVLWQRVVAECGVAGTLASDHGVAWEELPHETRMVLAVTGEHGVVDVAAGACRTQEKEWKREARYAGIHRPLPVDLDGLVPADFGALRSGLLVSGDFRDSGYKGGEDLFQRLVRSLTGTAAYLAAAHWIPAPLAWDVVTTAPLETELREKLRLPAPWTLVMHDPVPVAAAEADDAELTELIDAGRCIGQRPTVLGALLAAHPDGRLDTTSGFLLLSALDGIGRRGWMLQHAAFGDHAAGRALYGYAAQLAFARWAPPPALPDPDGRPEARSTLTRIARSEAGRDGAWHHVRLLNFTPPPQEPPPAHGERTGTGSGKRLTAGTWRRAYWTTGTRIGIRDEHGRLVGPVYKDGAVEDETFTREPVFIPRTRIRPDLPLAPTTNIYRPRTSSTG</sequence>
<feature type="region of interest" description="Disordered" evidence="1">
    <location>
        <begin position="337"/>
        <end position="359"/>
    </location>
</feature>
<accession>A0ABS6U119</accession>
<proteinExistence type="predicted"/>
<dbReference type="RefSeq" id="WP_228873952.1">
    <property type="nucleotide sequence ID" value="NZ_JAHUVW010000004.1"/>
</dbReference>
<evidence type="ECO:0000313" key="3">
    <source>
        <dbReference type="Proteomes" id="UP000735541"/>
    </source>
</evidence>
<reference evidence="2 3" key="1">
    <citation type="submission" date="2021-07" db="EMBL/GenBank/DDBJ databases">
        <title>Sequencing Streptomyces halstedii LGO-A4 genome an citrus endophytic actinomycete.</title>
        <authorList>
            <person name="Samborskyy M."/>
            <person name="Scott N."/>
            <person name="Deglau R."/>
            <person name="Dickens S."/>
            <person name="Oliveira L.G."/>
        </authorList>
    </citation>
    <scope>NUCLEOTIDE SEQUENCE [LARGE SCALE GENOMIC DNA]</scope>
    <source>
        <strain evidence="2 3">LGO-A4</strain>
    </source>
</reference>
<evidence type="ECO:0000313" key="2">
    <source>
        <dbReference type="EMBL" id="MBV7674242.1"/>
    </source>
</evidence>
<organism evidence="2 3">
    <name type="scientific">Streptomyces halstedii</name>
    <dbReference type="NCBI Taxonomy" id="1944"/>
    <lineage>
        <taxon>Bacteria</taxon>
        <taxon>Bacillati</taxon>
        <taxon>Actinomycetota</taxon>
        <taxon>Actinomycetes</taxon>
        <taxon>Kitasatosporales</taxon>
        <taxon>Streptomycetaceae</taxon>
        <taxon>Streptomyces</taxon>
    </lineage>
</organism>
<comment type="caution">
    <text evidence="2">The sequence shown here is derived from an EMBL/GenBank/DDBJ whole genome shotgun (WGS) entry which is preliminary data.</text>
</comment>
<dbReference type="Proteomes" id="UP000735541">
    <property type="component" value="Unassembled WGS sequence"/>
</dbReference>
<gene>
    <name evidence="2" type="ORF">STHAL_32875</name>
</gene>